<keyword evidence="2" id="KW-1185">Reference proteome</keyword>
<proteinExistence type="predicted"/>
<organism evidence="1 2">
    <name type="scientific">Caballeronia choica</name>
    <dbReference type="NCBI Taxonomy" id="326476"/>
    <lineage>
        <taxon>Bacteria</taxon>
        <taxon>Pseudomonadati</taxon>
        <taxon>Pseudomonadota</taxon>
        <taxon>Betaproteobacteria</taxon>
        <taxon>Burkholderiales</taxon>
        <taxon>Burkholderiaceae</taxon>
        <taxon>Caballeronia</taxon>
    </lineage>
</organism>
<dbReference type="AlphaFoldDB" id="A0A158HP96"/>
<evidence type="ECO:0000313" key="1">
    <source>
        <dbReference type="EMBL" id="SAL46106.1"/>
    </source>
</evidence>
<accession>A0A158HP96</accession>
<gene>
    <name evidence="1" type="ORF">AWB68_02198</name>
</gene>
<dbReference type="EMBL" id="FCON02000018">
    <property type="protein sequence ID" value="SAL46106.1"/>
    <property type="molecule type" value="Genomic_DNA"/>
</dbReference>
<sequence>MFTDTFCGHLYKKRRRHRLPEPGELPNLLTFTNRSLDKSRQTAVDSPNILTLIGAGHP</sequence>
<reference evidence="1" key="1">
    <citation type="submission" date="2016-01" db="EMBL/GenBank/DDBJ databases">
        <authorList>
            <person name="Peeters C."/>
        </authorList>
    </citation>
    <scope>NUCLEOTIDE SEQUENCE [LARGE SCALE GENOMIC DNA]</scope>
    <source>
        <strain evidence="1">LMG 22940</strain>
    </source>
</reference>
<dbReference type="Proteomes" id="UP000054770">
    <property type="component" value="Unassembled WGS sequence"/>
</dbReference>
<evidence type="ECO:0000313" key="2">
    <source>
        <dbReference type="Proteomes" id="UP000054770"/>
    </source>
</evidence>
<protein>
    <submittedName>
        <fullName evidence="1">Uncharacterized protein</fullName>
    </submittedName>
</protein>
<comment type="caution">
    <text evidence="1">The sequence shown here is derived from an EMBL/GenBank/DDBJ whole genome shotgun (WGS) entry which is preliminary data.</text>
</comment>
<name>A0A158HP96_9BURK</name>